<dbReference type="EMBL" id="ML978067">
    <property type="protein sequence ID" value="KAF2019235.1"/>
    <property type="molecule type" value="Genomic_DNA"/>
</dbReference>
<organism evidence="2 3">
    <name type="scientific">Aaosphaeria arxii CBS 175.79</name>
    <dbReference type="NCBI Taxonomy" id="1450172"/>
    <lineage>
        <taxon>Eukaryota</taxon>
        <taxon>Fungi</taxon>
        <taxon>Dikarya</taxon>
        <taxon>Ascomycota</taxon>
        <taxon>Pezizomycotina</taxon>
        <taxon>Dothideomycetes</taxon>
        <taxon>Pleosporomycetidae</taxon>
        <taxon>Pleosporales</taxon>
        <taxon>Pleosporales incertae sedis</taxon>
        <taxon>Aaosphaeria</taxon>
    </lineage>
</organism>
<gene>
    <name evidence="2" type="ORF">BU24DRAFT_489236</name>
</gene>
<accession>A0A6A5Y107</accession>
<keyword evidence="3" id="KW-1185">Reference proteome</keyword>
<reference evidence="2" key="1">
    <citation type="journal article" date="2020" name="Stud. Mycol.">
        <title>101 Dothideomycetes genomes: a test case for predicting lifestyles and emergence of pathogens.</title>
        <authorList>
            <person name="Haridas S."/>
            <person name="Albert R."/>
            <person name="Binder M."/>
            <person name="Bloem J."/>
            <person name="Labutti K."/>
            <person name="Salamov A."/>
            <person name="Andreopoulos B."/>
            <person name="Baker S."/>
            <person name="Barry K."/>
            <person name="Bills G."/>
            <person name="Bluhm B."/>
            <person name="Cannon C."/>
            <person name="Castanera R."/>
            <person name="Culley D."/>
            <person name="Daum C."/>
            <person name="Ezra D."/>
            <person name="Gonzalez J."/>
            <person name="Henrissat B."/>
            <person name="Kuo A."/>
            <person name="Liang C."/>
            <person name="Lipzen A."/>
            <person name="Lutzoni F."/>
            <person name="Magnuson J."/>
            <person name="Mondo S."/>
            <person name="Nolan M."/>
            <person name="Ohm R."/>
            <person name="Pangilinan J."/>
            <person name="Park H.-J."/>
            <person name="Ramirez L."/>
            <person name="Alfaro M."/>
            <person name="Sun H."/>
            <person name="Tritt A."/>
            <person name="Yoshinaga Y."/>
            <person name="Zwiers L.-H."/>
            <person name="Turgeon B."/>
            <person name="Goodwin S."/>
            <person name="Spatafora J."/>
            <person name="Crous P."/>
            <person name="Grigoriev I."/>
        </authorList>
    </citation>
    <scope>NUCLEOTIDE SEQUENCE</scope>
    <source>
        <strain evidence="2">CBS 175.79</strain>
    </source>
</reference>
<evidence type="ECO:0000313" key="3">
    <source>
        <dbReference type="Proteomes" id="UP000799778"/>
    </source>
</evidence>
<dbReference type="AlphaFoldDB" id="A0A6A5Y107"/>
<feature type="region of interest" description="Disordered" evidence="1">
    <location>
        <begin position="27"/>
        <end position="48"/>
    </location>
</feature>
<evidence type="ECO:0000313" key="2">
    <source>
        <dbReference type="EMBL" id="KAF2019235.1"/>
    </source>
</evidence>
<dbReference type="RefSeq" id="XP_033387574.1">
    <property type="nucleotide sequence ID" value="XM_033533623.1"/>
</dbReference>
<feature type="compositionally biased region" description="Basic residues" evidence="1">
    <location>
        <begin position="27"/>
        <end position="37"/>
    </location>
</feature>
<proteinExistence type="predicted"/>
<dbReference type="OrthoDB" id="3801372at2759"/>
<sequence>MVSTKFGVVYPGSSVGRLRAAVKRAHEKRKLQQRLRRPSQPPAGGPPAPCPLLGLATELRLRIYSFIVPQFLPDAPEEDYRSLYMTCKTIKAELDDENERGARKRFQNIRNFIPQELDVLSKTTKITLCFPSRTLTSVMLEIFVLQCIEILMPSHLKQVTISINDSEGPDWFMDEYYRGTVAITTPATPTNRPHTMVPLATTINCLLVGDFCGRHRHPRVNPFCIEDRIHIYMVARQYVSTLKSTTGSAQPAAAAGSAQQHPTVATHNANLIAAAPPRTAGAVAAARKTVNNIQELRLEHEGEKPADITAPSIYSFVRPGTTEAVRWSPVVERPWLRLKGWDVMADGVENGRKWFSREAPTAFVWRPYKARIWERVGCRWGCKVLDEL</sequence>
<dbReference type="GeneID" id="54291020"/>
<dbReference type="Proteomes" id="UP000799778">
    <property type="component" value="Unassembled WGS sequence"/>
</dbReference>
<evidence type="ECO:0000256" key="1">
    <source>
        <dbReference type="SAM" id="MobiDB-lite"/>
    </source>
</evidence>
<feature type="compositionally biased region" description="Pro residues" evidence="1">
    <location>
        <begin position="39"/>
        <end position="48"/>
    </location>
</feature>
<protein>
    <submittedName>
        <fullName evidence="2">Uncharacterized protein</fullName>
    </submittedName>
</protein>
<name>A0A6A5Y107_9PLEO</name>